<dbReference type="eggNOG" id="COG1024">
    <property type="taxonomic scope" value="Bacteria"/>
</dbReference>
<dbReference type="InterPro" id="IPR008927">
    <property type="entry name" value="6-PGluconate_DH-like_C_sf"/>
</dbReference>
<feature type="domain" description="3-hydroxyacyl-CoA dehydrogenase NAD binding" evidence="16">
    <location>
        <begin position="296"/>
        <end position="473"/>
    </location>
</feature>
<evidence type="ECO:0000259" key="15">
    <source>
        <dbReference type="Pfam" id="PF00725"/>
    </source>
</evidence>
<dbReference type="InterPro" id="IPR018376">
    <property type="entry name" value="Enoyl-CoA_hyd/isom_CS"/>
</dbReference>
<keyword evidence="18" id="KW-1185">Reference proteome</keyword>
<evidence type="ECO:0000256" key="12">
    <source>
        <dbReference type="ARBA" id="ARBA00023268"/>
    </source>
</evidence>
<evidence type="ECO:0000256" key="9">
    <source>
        <dbReference type="ARBA" id="ARBA00023140"/>
    </source>
</evidence>
<evidence type="ECO:0000256" key="7">
    <source>
        <dbReference type="ARBA" id="ARBA00023027"/>
    </source>
</evidence>
<keyword evidence="8" id="KW-0443">Lipid metabolism</keyword>
<dbReference type="InterPro" id="IPR001753">
    <property type="entry name" value="Enoyl-CoA_hydra/iso"/>
</dbReference>
<feature type="domain" description="3-hydroxyacyl-CoA dehydrogenase C-terminal" evidence="15">
    <location>
        <begin position="606"/>
        <end position="691"/>
    </location>
</feature>
<dbReference type="InterPro" id="IPR029045">
    <property type="entry name" value="ClpP/crotonase-like_dom_sf"/>
</dbReference>
<keyword evidence="6" id="KW-0560">Oxidoreductase</keyword>
<dbReference type="Pfam" id="PF02737">
    <property type="entry name" value="3HCDH_N"/>
    <property type="match status" value="1"/>
</dbReference>
<dbReference type="STRING" id="1244869.H261_12086"/>
<dbReference type="SUPFAM" id="SSF51735">
    <property type="entry name" value="NAD(P)-binding Rossmann-fold domains"/>
    <property type="match status" value="1"/>
</dbReference>
<dbReference type="Gene3D" id="1.10.1040.50">
    <property type="match status" value="1"/>
</dbReference>
<comment type="catalytic activity">
    <reaction evidence="13">
        <text>a (3S)-3-hydroxyacyl-CoA + NAD(+) = a 3-oxoacyl-CoA + NADH + H(+)</text>
        <dbReference type="Rhea" id="RHEA:22432"/>
        <dbReference type="ChEBI" id="CHEBI:15378"/>
        <dbReference type="ChEBI" id="CHEBI:57318"/>
        <dbReference type="ChEBI" id="CHEBI:57540"/>
        <dbReference type="ChEBI" id="CHEBI:57945"/>
        <dbReference type="ChEBI" id="CHEBI:90726"/>
        <dbReference type="EC" id="1.1.1.35"/>
    </reaction>
</comment>
<keyword evidence="5" id="KW-0442">Lipid degradation</keyword>
<dbReference type="PATRIC" id="fig|1244869.3.peg.2438"/>
<keyword evidence="9" id="KW-0576">Peroxisome</keyword>
<dbReference type="OrthoDB" id="9771883at2"/>
<dbReference type="InterPro" id="IPR006176">
    <property type="entry name" value="3-OHacyl-CoA_DH_NAD-bd"/>
</dbReference>
<evidence type="ECO:0000256" key="13">
    <source>
        <dbReference type="ARBA" id="ARBA00049556"/>
    </source>
</evidence>
<feature type="domain" description="3-hydroxyacyl-CoA dehydrogenase C-terminal" evidence="15">
    <location>
        <begin position="477"/>
        <end position="570"/>
    </location>
</feature>
<gene>
    <name evidence="17" type="ORF">H261_12086</name>
</gene>
<dbReference type="GO" id="GO:0006635">
    <property type="term" value="P:fatty acid beta-oxidation"/>
    <property type="evidence" value="ECO:0007669"/>
    <property type="project" value="UniProtKB-UniPathway"/>
</dbReference>
<dbReference type="PROSITE" id="PS00166">
    <property type="entry name" value="ENOYL_COA_HYDRATASE"/>
    <property type="match status" value="1"/>
</dbReference>
<evidence type="ECO:0000256" key="4">
    <source>
        <dbReference type="ARBA" id="ARBA00022832"/>
    </source>
</evidence>
<protein>
    <submittedName>
        <fullName evidence="17">Glyoxysomal fatty acid beta-oxidation multifunctional protein MFP-a</fullName>
    </submittedName>
</protein>
<dbReference type="GO" id="GO:0003857">
    <property type="term" value="F:(3S)-3-hydroxyacyl-CoA dehydrogenase (NAD+) activity"/>
    <property type="evidence" value="ECO:0007669"/>
    <property type="project" value="UniProtKB-EC"/>
</dbReference>
<sequence>MSDVVTLSVTDRIATVTIDSPPVNAADHPVRAGLQKVFTDLAGRADYDAAVVVCAGRTFMAGADIGEFDTGIKPPHHQDLFNLVESCAKPVVAALHGTALGAGTELAMACHYRVADKGARIGLPELSLGIIPGAGGTQRAPRLIGLDAAMDLVLSGKPVPAAKALELGLVDEVAAADVNAAALAYAKKLVAEGKGPRRTCDLAVKDAAKAAEIIAARQAQVAKTMKNRTSPLKLVEAMAAAASLPFAEGLKLEADISRQLEHAVEARAMRHLFFADREVRKIPGITKDIKARPIRKVGIIGAGTMGGGIAMCFANIGVPVTIIDVSDENLQRGLGIIRKNYERSVSRGSLTAEQLESRMGLLSVSTDYAALKDADLAIEAVFEKMELKKDIFARLDAVLPAGAILGTNTSTLDIDEIAATTKRPADVIGLHFFSPANVMPLLEIVQGAKTSMDVLLTALDMAKLIKKTGVVSKVCYGFIGNRMMDPYGREAERMVLEGATPADIDGALEGWGMAMGILAVYDMAGIEVGDNTRIANPHMVPDDPSFYRCSALLVANKWLGQKTGRGYYRYDSPDRKRAPCPEVIEMMHAEGKRLNVPARKPGKDEILERCLYSMINEGAKLLEEGIALRASDIDVVYTAGYGFPRYRGGPMFYADTVGLKVIYDKIVEFGKTLDPRYWTPAPLLEKLAKSGSTFAEWDASKGK</sequence>
<dbReference type="InterPro" id="IPR036291">
    <property type="entry name" value="NAD(P)-bd_dom_sf"/>
</dbReference>
<evidence type="ECO:0000259" key="16">
    <source>
        <dbReference type="Pfam" id="PF02737"/>
    </source>
</evidence>
<dbReference type="PANTHER" id="PTHR23309">
    <property type="entry name" value="3-HYDROXYACYL-COA DEHYROGENASE"/>
    <property type="match status" value="1"/>
</dbReference>
<dbReference type="SUPFAM" id="SSF48179">
    <property type="entry name" value="6-phosphogluconate dehydrogenase C-terminal domain-like"/>
    <property type="match status" value="2"/>
</dbReference>
<evidence type="ECO:0000256" key="8">
    <source>
        <dbReference type="ARBA" id="ARBA00023098"/>
    </source>
</evidence>
<dbReference type="InterPro" id="IPR006108">
    <property type="entry name" value="3HC_DH_C"/>
</dbReference>
<dbReference type="Gene3D" id="3.90.226.10">
    <property type="entry name" value="2-enoyl-CoA Hydratase, Chain A, domain 1"/>
    <property type="match status" value="1"/>
</dbReference>
<evidence type="ECO:0000313" key="18">
    <source>
        <dbReference type="Proteomes" id="UP000011744"/>
    </source>
</evidence>
<dbReference type="Proteomes" id="UP000011744">
    <property type="component" value="Unassembled WGS sequence"/>
</dbReference>
<comment type="similarity">
    <text evidence="14">Belongs to the enoyl-CoA hydratase/isomerase family.</text>
</comment>
<dbReference type="EMBL" id="AONQ01000029">
    <property type="protein sequence ID" value="EME69653.1"/>
    <property type="molecule type" value="Genomic_DNA"/>
</dbReference>
<dbReference type="GO" id="GO:0070403">
    <property type="term" value="F:NAD+ binding"/>
    <property type="evidence" value="ECO:0007669"/>
    <property type="project" value="InterPro"/>
</dbReference>
<comment type="caution">
    <text evidence="17">The sequence shown here is derived from an EMBL/GenBank/DDBJ whole genome shotgun (WGS) entry which is preliminary data.</text>
</comment>
<dbReference type="Pfam" id="PF00725">
    <property type="entry name" value="3HCDH"/>
    <property type="match status" value="2"/>
</dbReference>
<dbReference type="GO" id="GO:0004300">
    <property type="term" value="F:enoyl-CoA hydratase activity"/>
    <property type="evidence" value="ECO:0007669"/>
    <property type="project" value="UniProtKB-ARBA"/>
</dbReference>
<evidence type="ECO:0000256" key="11">
    <source>
        <dbReference type="ARBA" id="ARBA00023239"/>
    </source>
</evidence>
<evidence type="ECO:0000256" key="10">
    <source>
        <dbReference type="ARBA" id="ARBA00023235"/>
    </source>
</evidence>
<keyword evidence="11" id="KW-0456">Lyase</keyword>
<dbReference type="eggNOG" id="COG1250">
    <property type="taxonomic scope" value="Bacteria"/>
</dbReference>
<dbReference type="SUPFAM" id="SSF52096">
    <property type="entry name" value="ClpP/crotonase"/>
    <property type="match status" value="1"/>
</dbReference>
<evidence type="ECO:0000256" key="3">
    <source>
        <dbReference type="ARBA" id="ARBA00008750"/>
    </source>
</evidence>
<dbReference type="FunFam" id="1.10.1040.50:FF:000006">
    <property type="entry name" value="Peroxisomal bifunctional enzyme"/>
    <property type="match status" value="1"/>
</dbReference>
<keyword evidence="10" id="KW-0413">Isomerase</keyword>
<keyword evidence="7" id="KW-0520">NAD</keyword>
<comment type="similarity">
    <text evidence="3">In the N-terminal section; belongs to the enoyl-CoA hydratase/isomerase family.</text>
</comment>
<dbReference type="UniPathway" id="UPA00659"/>
<evidence type="ECO:0000256" key="5">
    <source>
        <dbReference type="ARBA" id="ARBA00022963"/>
    </source>
</evidence>
<dbReference type="Pfam" id="PF00378">
    <property type="entry name" value="ECH_1"/>
    <property type="match status" value="1"/>
</dbReference>
<accession>M3AA74</accession>
<evidence type="ECO:0000313" key="17">
    <source>
        <dbReference type="EMBL" id="EME69653.1"/>
    </source>
</evidence>
<dbReference type="Gene3D" id="3.40.50.720">
    <property type="entry name" value="NAD(P)-binding Rossmann-like Domain"/>
    <property type="match status" value="1"/>
</dbReference>
<reference evidence="17 18" key="1">
    <citation type="journal article" date="2014" name="Genome Announc.">
        <title>Draft Genome Sequence of Magnetospirillum sp. Strain SO-1, a Freshwater Magnetotactic Bacterium Isolated from the Ol'khovka River, Russia.</title>
        <authorList>
            <person name="Grouzdev D.S."/>
            <person name="Dziuba M.V."/>
            <person name="Sukhacheva M.S."/>
            <person name="Mardanov A.V."/>
            <person name="Beletskiy A.V."/>
            <person name="Kuznetsov B.B."/>
            <person name="Skryabin K.G."/>
        </authorList>
    </citation>
    <scope>NUCLEOTIDE SEQUENCE [LARGE SCALE GENOMIC DNA]</scope>
    <source>
        <strain evidence="17 18">SO-1</strain>
    </source>
</reference>
<dbReference type="RefSeq" id="WP_008617804.1">
    <property type="nucleotide sequence ID" value="NZ_AONQ01000029.1"/>
</dbReference>
<evidence type="ECO:0000256" key="6">
    <source>
        <dbReference type="ARBA" id="ARBA00023002"/>
    </source>
</evidence>
<comment type="pathway">
    <text evidence="2">Lipid metabolism; fatty acid beta-oxidation.</text>
</comment>
<name>M3AA74_9PROT</name>
<organism evidence="17 18">
    <name type="scientific">Paramagnetospirillum caucaseum</name>
    <dbReference type="NCBI Taxonomy" id="1244869"/>
    <lineage>
        <taxon>Bacteria</taxon>
        <taxon>Pseudomonadati</taxon>
        <taxon>Pseudomonadota</taxon>
        <taxon>Alphaproteobacteria</taxon>
        <taxon>Rhodospirillales</taxon>
        <taxon>Magnetospirillaceae</taxon>
        <taxon>Paramagnetospirillum</taxon>
    </lineage>
</organism>
<dbReference type="PANTHER" id="PTHR23309:SF51">
    <property type="entry name" value="3-HYDROXYACYL-COA DEHYDROGENASE-RELATED"/>
    <property type="match status" value="1"/>
</dbReference>
<dbReference type="FunFam" id="3.40.50.720:FF:000009">
    <property type="entry name" value="Fatty oxidation complex, alpha subunit"/>
    <property type="match status" value="1"/>
</dbReference>
<comment type="subcellular location">
    <subcellularLocation>
        <location evidence="1">Peroxisome</location>
    </subcellularLocation>
</comment>
<keyword evidence="4" id="KW-0276">Fatty acid metabolism</keyword>
<evidence type="ECO:0000256" key="14">
    <source>
        <dbReference type="RuleBase" id="RU003707"/>
    </source>
</evidence>
<dbReference type="AlphaFoldDB" id="M3AA74"/>
<dbReference type="GO" id="GO:0016853">
    <property type="term" value="F:isomerase activity"/>
    <property type="evidence" value="ECO:0007669"/>
    <property type="project" value="UniProtKB-KW"/>
</dbReference>
<dbReference type="CDD" id="cd06558">
    <property type="entry name" value="crotonase-like"/>
    <property type="match status" value="1"/>
</dbReference>
<evidence type="ECO:0000256" key="2">
    <source>
        <dbReference type="ARBA" id="ARBA00005005"/>
    </source>
</evidence>
<proteinExistence type="inferred from homology"/>
<keyword evidence="12" id="KW-0511">Multifunctional enzyme</keyword>
<evidence type="ECO:0000256" key="1">
    <source>
        <dbReference type="ARBA" id="ARBA00004275"/>
    </source>
</evidence>